<comment type="subcellular location">
    <subcellularLocation>
        <location evidence="16">Cell membrane</location>
        <topology evidence="16">Multi-pass membrane protein</topology>
    </subcellularLocation>
    <subcellularLocation>
        <location evidence="1">Membrane</location>
        <topology evidence="1">Multi-pass membrane protein</topology>
    </subcellularLocation>
</comment>
<dbReference type="GO" id="GO:0042773">
    <property type="term" value="P:ATP synthesis coupled electron transport"/>
    <property type="evidence" value="ECO:0007669"/>
    <property type="project" value="TreeGrafter"/>
</dbReference>
<dbReference type="SUPFAM" id="SSF81464">
    <property type="entry name" value="Cytochrome c oxidase subunit II-like, transmembrane region"/>
    <property type="match status" value="1"/>
</dbReference>
<feature type="domain" description="Cytochrome oxidase subunit II copper A binding" evidence="20">
    <location>
        <begin position="113"/>
        <end position="235"/>
    </location>
</feature>
<dbReference type="CDD" id="cd13915">
    <property type="entry name" value="CuRO_HCO_II_like_2"/>
    <property type="match status" value="1"/>
</dbReference>
<evidence type="ECO:0000256" key="4">
    <source>
        <dbReference type="ARBA" id="ARBA00022617"/>
    </source>
</evidence>
<evidence type="ECO:0000259" key="20">
    <source>
        <dbReference type="PROSITE" id="PS50857"/>
    </source>
</evidence>
<evidence type="ECO:0000256" key="19">
    <source>
        <dbReference type="SAM" id="Phobius"/>
    </source>
</evidence>
<evidence type="ECO:0000256" key="12">
    <source>
        <dbReference type="ARBA" id="ARBA00023008"/>
    </source>
</evidence>
<dbReference type="GO" id="GO:0005507">
    <property type="term" value="F:copper ion binding"/>
    <property type="evidence" value="ECO:0007669"/>
    <property type="project" value="InterPro"/>
</dbReference>
<comment type="caution">
    <text evidence="23">The sequence shown here is derived from an EMBL/GenBank/DDBJ whole genome shotgun (WGS) entry which is preliminary data.</text>
</comment>
<dbReference type="Gene3D" id="2.60.40.420">
    <property type="entry name" value="Cupredoxins - blue copper proteins"/>
    <property type="match status" value="1"/>
</dbReference>
<dbReference type="InterPro" id="IPR011759">
    <property type="entry name" value="Cyt_c_oxidase_su2_TM_dom"/>
</dbReference>
<feature type="transmembrane region" description="Helical" evidence="19">
    <location>
        <begin position="37"/>
        <end position="60"/>
    </location>
</feature>
<dbReference type="EC" id="7.1.1.9" evidence="17"/>
<dbReference type="InterPro" id="IPR002429">
    <property type="entry name" value="CcO_II-like_C"/>
</dbReference>
<keyword evidence="4 15" id="KW-0349">Heme</keyword>
<dbReference type="PROSITE" id="PS50999">
    <property type="entry name" value="COX2_TM"/>
    <property type="match status" value="1"/>
</dbReference>
<evidence type="ECO:0000256" key="17">
    <source>
        <dbReference type="RuleBase" id="RU004024"/>
    </source>
</evidence>
<dbReference type="InterPro" id="IPR036257">
    <property type="entry name" value="Cyt_c_oxidase_su2_TM_sf"/>
</dbReference>
<dbReference type="Gene3D" id="1.10.760.10">
    <property type="entry name" value="Cytochrome c-like domain"/>
    <property type="match status" value="1"/>
</dbReference>
<dbReference type="InterPro" id="IPR014222">
    <property type="entry name" value="Cyt_c_oxidase_su2"/>
</dbReference>
<evidence type="ECO:0000256" key="18">
    <source>
        <dbReference type="SAM" id="MobiDB-lite"/>
    </source>
</evidence>
<dbReference type="InterPro" id="IPR045187">
    <property type="entry name" value="CcO_II"/>
</dbReference>
<dbReference type="RefSeq" id="WP_146400275.1">
    <property type="nucleotide sequence ID" value="NZ_SJPQ01000002.1"/>
</dbReference>
<evidence type="ECO:0000256" key="14">
    <source>
        <dbReference type="ARBA" id="ARBA00024688"/>
    </source>
</evidence>
<evidence type="ECO:0000256" key="13">
    <source>
        <dbReference type="ARBA" id="ARBA00023136"/>
    </source>
</evidence>
<dbReference type="GO" id="GO:0016491">
    <property type="term" value="F:oxidoreductase activity"/>
    <property type="evidence" value="ECO:0007669"/>
    <property type="project" value="UniProtKB-KW"/>
</dbReference>
<dbReference type="Proteomes" id="UP000315440">
    <property type="component" value="Unassembled WGS sequence"/>
</dbReference>
<evidence type="ECO:0000256" key="10">
    <source>
        <dbReference type="ARBA" id="ARBA00022989"/>
    </source>
</evidence>
<dbReference type="OrthoDB" id="9773456at2"/>
<dbReference type="InterPro" id="IPR009056">
    <property type="entry name" value="Cyt_c-like_dom"/>
</dbReference>
<evidence type="ECO:0000256" key="7">
    <source>
        <dbReference type="ARBA" id="ARBA00022723"/>
    </source>
</evidence>
<comment type="function">
    <text evidence="14 17">Subunits I and II form the functional core of the enzyme complex. Electrons originating in cytochrome c are transferred via heme a and Cu(A) to the binuclear center formed by heme a3 and Cu(B).</text>
</comment>
<protein>
    <recommendedName>
        <fullName evidence="17">Cytochrome c oxidase subunit 2</fullName>
        <ecNumber evidence="17">7.1.1.9</ecNumber>
    </recommendedName>
</protein>
<gene>
    <name evidence="23" type="primary">ctaC</name>
    <name evidence="23" type="ORF">Mal64_23470</name>
</gene>
<evidence type="ECO:0000259" key="22">
    <source>
        <dbReference type="PROSITE" id="PS51007"/>
    </source>
</evidence>
<dbReference type="GO" id="GO:0005886">
    <property type="term" value="C:plasma membrane"/>
    <property type="evidence" value="ECO:0007669"/>
    <property type="project" value="UniProtKB-SubCell"/>
</dbReference>
<evidence type="ECO:0000256" key="3">
    <source>
        <dbReference type="ARBA" id="ARBA00022448"/>
    </source>
</evidence>
<evidence type="ECO:0000256" key="5">
    <source>
        <dbReference type="ARBA" id="ARBA00022660"/>
    </source>
</evidence>
<feature type="transmembrane region" description="Helical" evidence="19">
    <location>
        <begin position="81"/>
        <end position="105"/>
    </location>
</feature>
<keyword evidence="10 19" id="KW-1133">Transmembrane helix</keyword>
<dbReference type="Pfam" id="PF00116">
    <property type="entry name" value="COX2"/>
    <property type="match status" value="1"/>
</dbReference>
<name>A0A5C5ZN41_9BACT</name>
<evidence type="ECO:0000256" key="16">
    <source>
        <dbReference type="RuleBase" id="RU000456"/>
    </source>
</evidence>
<comment type="cofactor">
    <cofactor evidence="17">
        <name>Cu cation</name>
        <dbReference type="ChEBI" id="CHEBI:23378"/>
    </cofactor>
    <text evidence="17">Binds a copper A center.</text>
</comment>
<keyword evidence="6 16" id="KW-0812">Transmembrane</keyword>
<evidence type="ECO:0000313" key="24">
    <source>
        <dbReference type="Proteomes" id="UP000315440"/>
    </source>
</evidence>
<comment type="similarity">
    <text evidence="2 16">Belongs to the cytochrome c oxidase subunit 2 family.</text>
</comment>
<keyword evidence="3 16" id="KW-0813">Transport</keyword>
<keyword evidence="5 16" id="KW-0679">Respiratory chain</keyword>
<dbReference type="Pfam" id="PF00034">
    <property type="entry name" value="Cytochrom_C"/>
    <property type="match status" value="1"/>
</dbReference>
<dbReference type="GO" id="GO:0004129">
    <property type="term" value="F:cytochrome-c oxidase activity"/>
    <property type="evidence" value="ECO:0007669"/>
    <property type="project" value="UniProtKB-EC"/>
</dbReference>
<evidence type="ECO:0000259" key="21">
    <source>
        <dbReference type="PROSITE" id="PS50999"/>
    </source>
</evidence>
<dbReference type="InterPro" id="IPR036909">
    <property type="entry name" value="Cyt_c-like_dom_sf"/>
</dbReference>
<dbReference type="NCBIfam" id="TIGR02866">
    <property type="entry name" value="CoxB"/>
    <property type="match status" value="1"/>
</dbReference>
<dbReference type="GO" id="GO:0020037">
    <property type="term" value="F:heme binding"/>
    <property type="evidence" value="ECO:0007669"/>
    <property type="project" value="InterPro"/>
</dbReference>
<keyword evidence="13 19" id="KW-0472">Membrane</keyword>
<dbReference type="PRINTS" id="PR01166">
    <property type="entry name" value="CYCOXIDASEII"/>
</dbReference>
<feature type="domain" description="Cytochrome oxidase subunit II transmembrane region profile" evidence="21">
    <location>
        <begin position="16"/>
        <end position="112"/>
    </location>
</feature>
<feature type="region of interest" description="Disordered" evidence="18">
    <location>
        <begin position="342"/>
        <end position="373"/>
    </location>
</feature>
<sequence>MIENLLNSANSLTATALPLAGFWFREAASENAGDVDFLFNAILWICVFFFVLIVAMMVVFTARYYARPGHSAEHTAHHNNALEATWSIIPLFIVMWIFGAGYWGYMNLRTPPDSAYEVQVIGKKWNWSFVYPNGYIDANLHVPIDEPVKLVMTSDDVIHSVFIPAFRVKMDVVPGRYSKVWFTANKMAPTDDGSGGEDMGGFDLFCTEYCGQQHSSMLAKVIVHESGTFQDWLVEASNWIDKTPPAVAGERLYKERGCAACHSIDGSTKAGPTWKGIYGTEEPLVSGESVTVDENYIRESILNPNAKVRAGFKPVMPSYQGQLKEREIDAIIWYIKSLSGEQAPDAWPDLPAEGEEGGEGEAPTDGEAAATDV</sequence>
<dbReference type="AlphaFoldDB" id="A0A5C5ZN41"/>
<dbReference type="PANTHER" id="PTHR22888">
    <property type="entry name" value="CYTOCHROME C OXIDASE, SUBUNIT II"/>
    <property type="match status" value="1"/>
</dbReference>
<evidence type="ECO:0000256" key="11">
    <source>
        <dbReference type="ARBA" id="ARBA00023004"/>
    </source>
</evidence>
<evidence type="ECO:0000256" key="2">
    <source>
        <dbReference type="ARBA" id="ARBA00007866"/>
    </source>
</evidence>
<organism evidence="23 24">
    <name type="scientific">Pseudobythopirellula maris</name>
    <dbReference type="NCBI Taxonomy" id="2527991"/>
    <lineage>
        <taxon>Bacteria</taxon>
        <taxon>Pseudomonadati</taxon>
        <taxon>Planctomycetota</taxon>
        <taxon>Planctomycetia</taxon>
        <taxon>Pirellulales</taxon>
        <taxon>Lacipirellulaceae</taxon>
        <taxon>Pseudobythopirellula</taxon>
    </lineage>
</organism>
<keyword evidence="24" id="KW-1185">Reference proteome</keyword>
<dbReference type="PANTHER" id="PTHR22888:SF9">
    <property type="entry name" value="CYTOCHROME C OXIDASE SUBUNIT 2"/>
    <property type="match status" value="1"/>
</dbReference>
<keyword evidence="11 15" id="KW-0408">Iron</keyword>
<keyword evidence="8" id="KW-1278">Translocase</keyword>
<evidence type="ECO:0000256" key="9">
    <source>
        <dbReference type="ARBA" id="ARBA00022982"/>
    </source>
</evidence>
<dbReference type="SUPFAM" id="SSF49503">
    <property type="entry name" value="Cupredoxins"/>
    <property type="match status" value="1"/>
</dbReference>
<dbReference type="InterPro" id="IPR008972">
    <property type="entry name" value="Cupredoxin"/>
</dbReference>
<accession>A0A5C5ZN41</accession>
<dbReference type="Pfam" id="PF02790">
    <property type="entry name" value="COX2_TM"/>
    <property type="match status" value="1"/>
</dbReference>
<keyword evidence="12 17" id="KW-0186">Copper</keyword>
<evidence type="ECO:0000256" key="1">
    <source>
        <dbReference type="ARBA" id="ARBA00004141"/>
    </source>
</evidence>
<dbReference type="PROSITE" id="PS51007">
    <property type="entry name" value="CYTC"/>
    <property type="match status" value="1"/>
</dbReference>
<keyword evidence="7 15" id="KW-0479">Metal-binding</keyword>
<keyword evidence="23" id="KW-0560">Oxidoreductase</keyword>
<dbReference type="Gene3D" id="1.10.287.90">
    <property type="match status" value="1"/>
</dbReference>
<reference evidence="23 24" key="1">
    <citation type="submission" date="2019-02" db="EMBL/GenBank/DDBJ databases">
        <title>Deep-cultivation of Planctomycetes and their phenomic and genomic characterization uncovers novel biology.</title>
        <authorList>
            <person name="Wiegand S."/>
            <person name="Jogler M."/>
            <person name="Boedeker C."/>
            <person name="Pinto D."/>
            <person name="Vollmers J."/>
            <person name="Rivas-Marin E."/>
            <person name="Kohn T."/>
            <person name="Peeters S.H."/>
            <person name="Heuer A."/>
            <person name="Rast P."/>
            <person name="Oberbeckmann S."/>
            <person name="Bunk B."/>
            <person name="Jeske O."/>
            <person name="Meyerdierks A."/>
            <person name="Storesund J.E."/>
            <person name="Kallscheuer N."/>
            <person name="Luecker S."/>
            <person name="Lage O.M."/>
            <person name="Pohl T."/>
            <person name="Merkel B.J."/>
            <person name="Hornburger P."/>
            <person name="Mueller R.-W."/>
            <person name="Bruemmer F."/>
            <person name="Labrenz M."/>
            <person name="Spormann A.M."/>
            <person name="Op Den Camp H."/>
            <person name="Overmann J."/>
            <person name="Amann R."/>
            <person name="Jetten M.S.M."/>
            <person name="Mascher T."/>
            <person name="Medema M.H."/>
            <person name="Devos D.P."/>
            <person name="Kaster A.-K."/>
            <person name="Ovreas L."/>
            <person name="Rohde M."/>
            <person name="Galperin M.Y."/>
            <person name="Jogler C."/>
        </authorList>
    </citation>
    <scope>NUCLEOTIDE SEQUENCE [LARGE SCALE GENOMIC DNA]</scope>
    <source>
        <strain evidence="23 24">Mal64</strain>
    </source>
</reference>
<feature type="compositionally biased region" description="Acidic residues" evidence="18">
    <location>
        <begin position="352"/>
        <end position="364"/>
    </location>
</feature>
<dbReference type="SUPFAM" id="SSF46626">
    <property type="entry name" value="Cytochrome c"/>
    <property type="match status" value="1"/>
</dbReference>
<evidence type="ECO:0000313" key="23">
    <source>
        <dbReference type="EMBL" id="TWT88859.1"/>
    </source>
</evidence>
<proteinExistence type="inferred from homology"/>
<comment type="catalytic activity">
    <reaction evidence="17">
        <text>4 Fe(II)-[cytochrome c] + O2 + 8 H(+)(in) = 4 Fe(III)-[cytochrome c] + 2 H2O + 4 H(+)(out)</text>
        <dbReference type="Rhea" id="RHEA:11436"/>
        <dbReference type="Rhea" id="RHEA-COMP:10350"/>
        <dbReference type="Rhea" id="RHEA-COMP:14399"/>
        <dbReference type="ChEBI" id="CHEBI:15377"/>
        <dbReference type="ChEBI" id="CHEBI:15378"/>
        <dbReference type="ChEBI" id="CHEBI:15379"/>
        <dbReference type="ChEBI" id="CHEBI:29033"/>
        <dbReference type="ChEBI" id="CHEBI:29034"/>
        <dbReference type="EC" id="7.1.1.9"/>
    </reaction>
</comment>
<evidence type="ECO:0000256" key="8">
    <source>
        <dbReference type="ARBA" id="ARBA00022967"/>
    </source>
</evidence>
<keyword evidence="9 16" id="KW-0249">Electron transport</keyword>
<evidence type="ECO:0000256" key="6">
    <source>
        <dbReference type="ARBA" id="ARBA00022692"/>
    </source>
</evidence>
<feature type="domain" description="Cytochrome c" evidence="22">
    <location>
        <begin position="244"/>
        <end position="339"/>
    </location>
</feature>
<evidence type="ECO:0000256" key="15">
    <source>
        <dbReference type="PROSITE-ProRule" id="PRU00433"/>
    </source>
</evidence>
<dbReference type="PROSITE" id="PS50857">
    <property type="entry name" value="COX2_CUA"/>
    <property type="match status" value="1"/>
</dbReference>
<dbReference type="EMBL" id="SJPQ01000002">
    <property type="protein sequence ID" value="TWT88859.1"/>
    <property type="molecule type" value="Genomic_DNA"/>
</dbReference>